<keyword evidence="6" id="KW-1185">Reference proteome</keyword>
<dbReference type="NCBIfam" id="NF008277">
    <property type="entry name" value="PRK11055.1"/>
    <property type="match status" value="1"/>
</dbReference>
<comment type="similarity">
    <text evidence="1">Belongs to the aldose epimerase family.</text>
</comment>
<dbReference type="GO" id="GO:0033499">
    <property type="term" value="P:galactose catabolic process via UDP-galactose, Leloir pathway"/>
    <property type="evidence" value="ECO:0007669"/>
    <property type="project" value="TreeGrafter"/>
</dbReference>
<dbReference type="EMBL" id="BNJQ01000026">
    <property type="protein sequence ID" value="GHP09851.1"/>
    <property type="molecule type" value="Genomic_DNA"/>
</dbReference>
<sequence>MHLGFLRPCDLASHEMHLGFLRPCDLNGGCLLVRFPPPLPPGRIINPLTRMPDDDAIASPSSEALHPSRRRVLLRAQPPFYNTAPYHSSSSSMSPIGILGVTVSSCAVAYSVIRSSFWIGRKLRRFSRRSQHNGGGNADSTDDPPWSVSRHTKNSLNTRLEMSKLVKTFVLADEKRVGIEVHVTNAGAAVTKLLWRDADGVVEDVVLGHDNPLMYLDNACNAPYFGVVVGRVANRIANGEFTLDGKQYKLVKNDNGRNHLHGGKRGFDRQVWSVVGTPTSNKVKLRHTSKDGEEGYPGNVEVTVEYALAEGELAVTFEAFEASQPTPINLASHSYFNLNGHTLAAAAHVAGDARNGMLETVLNHAVSVSADSYTPVDEHLIPTGEVASVSSTPFDLRHLTKLAERIPHSIDGYDHNFVLDVEASRQGKLSHAATVKANKRRIDLFTTAPGVQLYTGNFLDANHTMGKRGVKYPRHGGLCLETQNFPNAVNESSFPNAILKPGEKYVHRMLYKFSNEL</sequence>
<evidence type="ECO:0000256" key="3">
    <source>
        <dbReference type="ARBA" id="ARBA00023277"/>
    </source>
</evidence>
<dbReference type="InterPro" id="IPR047215">
    <property type="entry name" value="Galactose_mutarotase-like"/>
</dbReference>
<evidence type="ECO:0008006" key="7">
    <source>
        <dbReference type="Google" id="ProtNLM"/>
    </source>
</evidence>
<dbReference type="Pfam" id="PF01263">
    <property type="entry name" value="Aldose_epim"/>
    <property type="match status" value="1"/>
</dbReference>
<dbReference type="InterPro" id="IPR008183">
    <property type="entry name" value="Aldose_1/G6P_1-epimerase"/>
</dbReference>
<evidence type="ECO:0000256" key="2">
    <source>
        <dbReference type="ARBA" id="ARBA00023235"/>
    </source>
</evidence>
<dbReference type="InterPro" id="IPR014718">
    <property type="entry name" value="GH-type_carb-bd"/>
</dbReference>
<dbReference type="SUPFAM" id="SSF74650">
    <property type="entry name" value="Galactose mutarotase-like"/>
    <property type="match status" value="1"/>
</dbReference>
<reference evidence="5" key="1">
    <citation type="submission" date="2020-10" db="EMBL/GenBank/DDBJ databases">
        <title>Unveiling of a novel bifunctional photoreceptor, Dualchrome1, isolated from a cosmopolitan green alga.</title>
        <authorList>
            <person name="Suzuki S."/>
            <person name="Kawachi M."/>
        </authorList>
    </citation>
    <scope>NUCLEOTIDE SEQUENCE</scope>
    <source>
        <strain evidence="5">NIES 2893</strain>
    </source>
</reference>
<dbReference type="PANTHER" id="PTHR10091:SF0">
    <property type="entry name" value="GALACTOSE MUTAROTASE"/>
    <property type="match status" value="1"/>
</dbReference>
<comment type="caution">
    <text evidence="5">The sequence shown here is derived from an EMBL/GenBank/DDBJ whole genome shotgun (WGS) entry which is preliminary data.</text>
</comment>
<dbReference type="AlphaFoldDB" id="A0A830HWK0"/>
<evidence type="ECO:0000313" key="5">
    <source>
        <dbReference type="EMBL" id="GHP09851.1"/>
    </source>
</evidence>
<protein>
    <recommendedName>
        <fullName evidence="7">Aldose 1-epimerase</fullName>
    </recommendedName>
</protein>
<dbReference type="InterPro" id="IPR011013">
    <property type="entry name" value="Gal_mutarotase_sf_dom"/>
</dbReference>
<dbReference type="GO" id="GO:0006006">
    <property type="term" value="P:glucose metabolic process"/>
    <property type="evidence" value="ECO:0007669"/>
    <property type="project" value="TreeGrafter"/>
</dbReference>
<gene>
    <name evidence="5" type="ORF">PPROV_000858600</name>
</gene>
<dbReference type="CDD" id="cd09019">
    <property type="entry name" value="galactose_mutarotase_like"/>
    <property type="match status" value="1"/>
</dbReference>
<dbReference type="PANTHER" id="PTHR10091">
    <property type="entry name" value="ALDOSE-1-EPIMERASE"/>
    <property type="match status" value="1"/>
</dbReference>
<evidence type="ECO:0000256" key="4">
    <source>
        <dbReference type="SAM" id="MobiDB-lite"/>
    </source>
</evidence>
<evidence type="ECO:0000313" key="6">
    <source>
        <dbReference type="Proteomes" id="UP000660262"/>
    </source>
</evidence>
<dbReference type="OrthoDB" id="274691at2759"/>
<accession>A0A830HWK0</accession>
<name>A0A830HWK0_9CHLO</name>
<dbReference type="GO" id="GO:0030246">
    <property type="term" value="F:carbohydrate binding"/>
    <property type="evidence" value="ECO:0007669"/>
    <property type="project" value="InterPro"/>
</dbReference>
<dbReference type="Gene3D" id="2.70.98.10">
    <property type="match status" value="1"/>
</dbReference>
<keyword evidence="2" id="KW-0413">Isomerase</keyword>
<organism evidence="5 6">
    <name type="scientific">Pycnococcus provasolii</name>
    <dbReference type="NCBI Taxonomy" id="41880"/>
    <lineage>
        <taxon>Eukaryota</taxon>
        <taxon>Viridiplantae</taxon>
        <taxon>Chlorophyta</taxon>
        <taxon>Pseudoscourfieldiophyceae</taxon>
        <taxon>Pseudoscourfieldiales</taxon>
        <taxon>Pycnococcaceae</taxon>
        <taxon>Pycnococcus</taxon>
    </lineage>
</organism>
<proteinExistence type="inferred from homology"/>
<dbReference type="GO" id="GO:0004034">
    <property type="term" value="F:aldose 1-epimerase activity"/>
    <property type="evidence" value="ECO:0007669"/>
    <property type="project" value="TreeGrafter"/>
</dbReference>
<evidence type="ECO:0000256" key="1">
    <source>
        <dbReference type="ARBA" id="ARBA00006206"/>
    </source>
</evidence>
<keyword evidence="3" id="KW-0119">Carbohydrate metabolism</keyword>
<feature type="region of interest" description="Disordered" evidence="4">
    <location>
        <begin position="129"/>
        <end position="151"/>
    </location>
</feature>
<dbReference type="Proteomes" id="UP000660262">
    <property type="component" value="Unassembled WGS sequence"/>
</dbReference>